<dbReference type="Gene3D" id="3.40.50.2300">
    <property type="match status" value="2"/>
</dbReference>
<feature type="domain" description="LysM" evidence="3">
    <location>
        <begin position="226"/>
        <end position="271"/>
    </location>
</feature>
<dbReference type="InterPro" id="IPR036779">
    <property type="entry name" value="LysM_dom_sf"/>
</dbReference>
<dbReference type="PROSITE" id="PS01124">
    <property type="entry name" value="HTH_ARAC_FAMILY_2"/>
    <property type="match status" value="1"/>
</dbReference>
<feature type="domain" description="LysM" evidence="3">
    <location>
        <begin position="101"/>
        <end position="145"/>
    </location>
</feature>
<feature type="signal peptide" evidence="1">
    <location>
        <begin position="1"/>
        <end position="21"/>
    </location>
</feature>
<feature type="chain" id="PRO_5032925502" evidence="1">
    <location>
        <begin position="22"/>
        <end position="714"/>
    </location>
</feature>
<organism evidence="4 5">
    <name type="scientific">Saonia flava</name>
    <dbReference type="NCBI Taxonomy" id="523696"/>
    <lineage>
        <taxon>Bacteria</taxon>
        <taxon>Pseudomonadati</taxon>
        <taxon>Bacteroidota</taxon>
        <taxon>Flavobacteriia</taxon>
        <taxon>Flavobacteriales</taxon>
        <taxon>Flavobacteriaceae</taxon>
        <taxon>Saonia</taxon>
    </lineage>
</organism>
<protein>
    <submittedName>
        <fullName evidence="4">LysM repeat protein</fullName>
    </submittedName>
</protein>
<keyword evidence="5" id="KW-1185">Reference proteome</keyword>
<evidence type="ECO:0000313" key="5">
    <source>
        <dbReference type="Proteomes" id="UP000590442"/>
    </source>
</evidence>
<name>A0A846QW68_9FLAO</name>
<dbReference type="SMART" id="SM00257">
    <property type="entry name" value="LysM"/>
    <property type="match status" value="5"/>
</dbReference>
<dbReference type="InterPro" id="IPR018392">
    <property type="entry name" value="LysM"/>
</dbReference>
<dbReference type="Proteomes" id="UP000590442">
    <property type="component" value="Unassembled WGS sequence"/>
</dbReference>
<dbReference type="EMBL" id="JAATJJ010000001">
    <property type="protein sequence ID" value="NJB70523.1"/>
    <property type="molecule type" value="Genomic_DNA"/>
</dbReference>
<dbReference type="InterPro" id="IPR028082">
    <property type="entry name" value="Peripla_BP_I"/>
</dbReference>
<proteinExistence type="predicted"/>
<evidence type="ECO:0000259" key="2">
    <source>
        <dbReference type="PROSITE" id="PS01124"/>
    </source>
</evidence>
<comment type="caution">
    <text evidence="4">The sequence shown here is derived from an EMBL/GenBank/DDBJ whole genome shotgun (WGS) entry which is preliminary data.</text>
</comment>
<evidence type="ECO:0000256" key="1">
    <source>
        <dbReference type="SAM" id="SignalP"/>
    </source>
</evidence>
<evidence type="ECO:0000259" key="3">
    <source>
        <dbReference type="PROSITE" id="PS51782"/>
    </source>
</evidence>
<accession>A0A846QW68</accession>
<dbReference type="Pfam" id="PF01476">
    <property type="entry name" value="LysM"/>
    <property type="match status" value="5"/>
</dbReference>
<dbReference type="PANTHER" id="PTHR33734">
    <property type="entry name" value="LYSM DOMAIN-CONTAINING GPI-ANCHORED PROTEIN 2"/>
    <property type="match status" value="1"/>
</dbReference>
<dbReference type="GO" id="GO:0043565">
    <property type="term" value="F:sequence-specific DNA binding"/>
    <property type="evidence" value="ECO:0007669"/>
    <property type="project" value="InterPro"/>
</dbReference>
<feature type="domain" description="LysM" evidence="3">
    <location>
        <begin position="165"/>
        <end position="211"/>
    </location>
</feature>
<gene>
    <name evidence="4" type="ORF">GGR42_000985</name>
</gene>
<reference evidence="4 5" key="1">
    <citation type="submission" date="2020-03" db="EMBL/GenBank/DDBJ databases">
        <title>Genomic Encyclopedia of Type Strains, Phase IV (KMG-IV): sequencing the most valuable type-strain genomes for metagenomic binning, comparative biology and taxonomic classification.</title>
        <authorList>
            <person name="Goeker M."/>
        </authorList>
    </citation>
    <scope>NUCLEOTIDE SEQUENCE [LARGE SCALE GENOMIC DNA]</scope>
    <source>
        <strain evidence="4 5">DSM 29762</strain>
    </source>
</reference>
<feature type="domain" description="LysM" evidence="3">
    <location>
        <begin position="25"/>
        <end position="70"/>
    </location>
</feature>
<dbReference type="PROSITE" id="PS51782">
    <property type="entry name" value="LYSM"/>
    <property type="match status" value="4"/>
</dbReference>
<dbReference type="AlphaFoldDB" id="A0A846QW68"/>
<dbReference type="SUPFAM" id="SSF54106">
    <property type="entry name" value="LysM domain"/>
    <property type="match status" value="5"/>
</dbReference>
<dbReference type="SUPFAM" id="SSF53822">
    <property type="entry name" value="Periplasmic binding protein-like I"/>
    <property type="match status" value="1"/>
</dbReference>
<feature type="domain" description="HTH araC/xylS-type" evidence="2">
    <location>
        <begin position="630"/>
        <end position="648"/>
    </location>
</feature>
<dbReference type="PANTHER" id="PTHR33734:SF22">
    <property type="entry name" value="MEMBRANE-BOUND LYTIC MUREIN TRANSGLYCOSYLASE D"/>
    <property type="match status" value="1"/>
</dbReference>
<dbReference type="GO" id="GO:0003700">
    <property type="term" value="F:DNA-binding transcription factor activity"/>
    <property type="evidence" value="ECO:0007669"/>
    <property type="project" value="InterPro"/>
</dbReference>
<dbReference type="InterPro" id="IPR018060">
    <property type="entry name" value="HTH_AraC"/>
</dbReference>
<sequence>MPYKLVWIVTLLLLFSIHVSAQQNPIHKVKEGETLENIAKKYKVTPYNILSFNKEIKQGQTLLPNTILVIPLNPNATNEEVSGDAKTEEVVVVQQEPIGFTTHKVRKRETLFGIAQRYDVTQEDIKKYNKELYSIQLKKGMRLQIPKFPEVVLTEEELLNQQGFEVYTVQPKETRWSIAHRYGITIDSMLVLNPQLSKANDNLAEGQQLKLPRPEGVPEQVVQLYQSYTVPAKQTFYSLEKEFGVTSAELMKLNPEIGERGGLKEGMVLRIPQKKVSTAVVNTDNYIFYEVKPKQTEYSLTRNLDVTYRDLLDLNPELINGLKAGMILKLPKDKTGDLEVKNSLILDKINLLDSINTMNRPKLLVLLPFRLDRIDINDKDKATKILSKDRISKSVLGLYSGTLVALDSIKKLGISVDVKVFDTELSLNKSKEILLKENLMGVSAIIGPLNPHSLKEVAVQASNYQIPVISPIASESDISLSNVFFSKPADSILRDRMISYVENKRTDENIIVIYGVSHEASKNKILQHFPLASSIEISESEKNISLDIDKFKTFLSEEKENWVFVETDNFKVVSSVISILNSTNTEESKIRVFTTDYNSAFENNVISNTHLSNLNFCYPSVYRNAPNDSFVKMYRKRFGSTPDQYATRGFDLAYDLLLKLAYKNNLFEVSSVIGETEYTGNKFNYSKDLASGYFNTSSYIMKYEDMWVKEVKPE</sequence>
<dbReference type="CDD" id="cd00118">
    <property type="entry name" value="LysM"/>
    <property type="match status" value="5"/>
</dbReference>
<evidence type="ECO:0000313" key="4">
    <source>
        <dbReference type="EMBL" id="NJB70523.1"/>
    </source>
</evidence>
<keyword evidence="1" id="KW-0732">Signal</keyword>
<dbReference type="CDD" id="cd06268">
    <property type="entry name" value="PBP1_ABC_transporter_LIVBP-like"/>
    <property type="match status" value="1"/>
</dbReference>
<dbReference type="Gene3D" id="3.10.350.10">
    <property type="entry name" value="LysM domain"/>
    <property type="match status" value="4"/>
</dbReference>